<accession>A0A0H4R0G7</accession>
<evidence type="ECO:0000313" key="1">
    <source>
        <dbReference type="EMBL" id="AKP67215.1"/>
    </source>
</evidence>
<dbReference type="Proteomes" id="UP000036106">
    <property type="component" value="Chromosome"/>
</dbReference>
<organism evidence="1 2">
    <name type="scientific">Companilactobacillus ginsenosidimutans</name>
    <dbReference type="NCBI Taxonomy" id="1007676"/>
    <lineage>
        <taxon>Bacteria</taxon>
        <taxon>Bacillati</taxon>
        <taxon>Bacillota</taxon>
        <taxon>Bacilli</taxon>
        <taxon>Lactobacillales</taxon>
        <taxon>Lactobacillaceae</taxon>
        <taxon>Companilactobacillus</taxon>
    </lineage>
</organism>
<protein>
    <submittedName>
        <fullName evidence="1">Uncharacterized protein</fullName>
    </submittedName>
</protein>
<dbReference type="PATRIC" id="fig|1007676.4.peg.1287"/>
<keyword evidence="2" id="KW-1185">Reference proteome</keyword>
<sequence>MVGSFFVLIGIGLAKYAVSRAEKYSSAVRDVPSLKCGLETRFEALPKCGKSPNSPGGVRVAWFAALTPLSLPSNISQLLRLVLIKNDKFGQV</sequence>
<proteinExistence type="predicted"/>
<dbReference type="KEGG" id="lgn:ABM34_06475"/>
<dbReference type="EMBL" id="CP012034">
    <property type="protein sequence ID" value="AKP67215.1"/>
    <property type="molecule type" value="Genomic_DNA"/>
</dbReference>
<reference evidence="2" key="1">
    <citation type="submission" date="2015-07" db="EMBL/GenBank/DDBJ databases">
        <title>Lactobacillus ginsenosidimutans/EMML 3141/ whole genome sequencing.</title>
        <authorList>
            <person name="Kim M.K."/>
            <person name="Im W.-T."/>
            <person name="Srinivasan S."/>
            <person name="Lee J.-J."/>
        </authorList>
    </citation>
    <scope>NUCLEOTIDE SEQUENCE [LARGE SCALE GENOMIC DNA]</scope>
    <source>
        <strain evidence="2">EMML 3041</strain>
    </source>
</reference>
<evidence type="ECO:0000313" key="2">
    <source>
        <dbReference type="Proteomes" id="UP000036106"/>
    </source>
</evidence>
<gene>
    <name evidence="1" type="ORF">ABM34_06475</name>
</gene>
<dbReference type="AlphaFoldDB" id="A0A0H4R0G7"/>
<name>A0A0H4R0G7_9LACO</name>